<organism evidence="1 2">
    <name type="scientific">Tepidimicrobium xylanilyticum</name>
    <dbReference type="NCBI Taxonomy" id="1123352"/>
    <lineage>
        <taxon>Bacteria</taxon>
        <taxon>Bacillati</taxon>
        <taxon>Bacillota</taxon>
        <taxon>Tissierellia</taxon>
        <taxon>Tissierellales</taxon>
        <taxon>Tepidimicrobiaceae</taxon>
        <taxon>Tepidimicrobium</taxon>
    </lineage>
</organism>
<evidence type="ECO:0000313" key="2">
    <source>
        <dbReference type="Proteomes" id="UP000198828"/>
    </source>
</evidence>
<sequence length="101" mass="12127">MQDEKYIKGFSIFDKAINKYHVFLIGETHYTKKNYDLMLAFIKYLNKKADVKYILCEKGYSDTVYINRYLDTGDKKTYFFHLNIQIFPCLQVKKNMNSLKN</sequence>
<name>A0A1H2UZX2_9FIRM</name>
<dbReference type="Proteomes" id="UP000198828">
    <property type="component" value="Unassembled WGS sequence"/>
</dbReference>
<reference evidence="1 2" key="1">
    <citation type="submission" date="2016-10" db="EMBL/GenBank/DDBJ databases">
        <authorList>
            <person name="de Groot N.N."/>
        </authorList>
    </citation>
    <scope>NUCLEOTIDE SEQUENCE [LARGE SCALE GENOMIC DNA]</scope>
    <source>
        <strain evidence="1 2">DSM 23310</strain>
    </source>
</reference>
<evidence type="ECO:0000313" key="1">
    <source>
        <dbReference type="EMBL" id="SDW61184.1"/>
    </source>
</evidence>
<proteinExistence type="predicted"/>
<evidence type="ECO:0008006" key="3">
    <source>
        <dbReference type="Google" id="ProtNLM"/>
    </source>
</evidence>
<gene>
    <name evidence="1" type="ORF">SAMN05660923_00967</name>
</gene>
<protein>
    <recommendedName>
        <fullName evidence="3">Haem-binding uptake Tiki superfamily ChaN domain-containing protein</fullName>
    </recommendedName>
</protein>
<dbReference type="SUPFAM" id="SSF159501">
    <property type="entry name" value="EreA/ChaN-like"/>
    <property type="match status" value="1"/>
</dbReference>
<keyword evidence="2" id="KW-1185">Reference proteome</keyword>
<dbReference type="AlphaFoldDB" id="A0A1H2UZX2"/>
<dbReference type="EMBL" id="FNNG01000003">
    <property type="protein sequence ID" value="SDW61184.1"/>
    <property type="molecule type" value="Genomic_DNA"/>
</dbReference>
<dbReference type="RefSeq" id="WP_093751353.1">
    <property type="nucleotide sequence ID" value="NZ_BSYN01000004.1"/>
</dbReference>
<accession>A0A1H2UZX2</accession>